<name>A0A5D2LY92_GOSTO</name>
<dbReference type="AlphaFoldDB" id="A0A5D2LY92"/>
<keyword evidence="3" id="KW-1185">Reference proteome</keyword>
<feature type="compositionally biased region" description="Basic and acidic residues" evidence="1">
    <location>
        <begin position="89"/>
        <end position="99"/>
    </location>
</feature>
<protein>
    <submittedName>
        <fullName evidence="2">Uncharacterized protein</fullName>
    </submittedName>
</protein>
<proteinExistence type="predicted"/>
<feature type="region of interest" description="Disordered" evidence="1">
    <location>
        <begin position="50"/>
        <end position="112"/>
    </location>
</feature>
<evidence type="ECO:0000256" key="1">
    <source>
        <dbReference type="SAM" id="MobiDB-lite"/>
    </source>
</evidence>
<evidence type="ECO:0000313" key="2">
    <source>
        <dbReference type="EMBL" id="TYH84016.1"/>
    </source>
</evidence>
<evidence type="ECO:0000313" key="3">
    <source>
        <dbReference type="Proteomes" id="UP000322667"/>
    </source>
</evidence>
<organism evidence="2 3">
    <name type="scientific">Gossypium tomentosum</name>
    <name type="common">Hawaiian cotton</name>
    <name type="synonym">Gossypium sandvicense</name>
    <dbReference type="NCBI Taxonomy" id="34277"/>
    <lineage>
        <taxon>Eukaryota</taxon>
        <taxon>Viridiplantae</taxon>
        <taxon>Streptophyta</taxon>
        <taxon>Embryophyta</taxon>
        <taxon>Tracheophyta</taxon>
        <taxon>Spermatophyta</taxon>
        <taxon>Magnoliopsida</taxon>
        <taxon>eudicotyledons</taxon>
        <taxon>Gunneridae</taxon>
        <taxon>Pentapetalae</taxon>
        <taxon>rosids</taxon>
        <taxon>malvids</taxon>
        <taxon>Malvales</taxon>
        <taxon>Malvaceae</taxon>
        <taxon>Malvoideae</taxon>
        <taxon>Gossypium</taxon>
    </lineage>
</organism>
<gene>
    <name evidence="2" type="ORF">ES332_D02G170100v1</name>
</gene>
<reference evidence="2 3" key="1">
    <citation type="submission" date="2019-07" db="EMBL/GenBank/DDBJ databases">
        <title>WGS assembly of Gossypium tomentosum.</title>
        <authorList>
            <person name="Chen Z.J."/>
            <person name="Sreedasyam A."/>
            <person name="Ando A."/>
            <person name="Song Q."/>
            <person name="De L."/>
            <person name="Hulse-Kemp A."/>
            <person name="Ding M."/>
            <person name="Ye W."/>
            <person name="Kirkbride R."/>
            <person name="Jenkins J."/>
            <person name="Plott C."/>
            <person name="Lovell J."/>
            <person name="Lin Y.-M."/>
            <person name="Vaughn R."/>
            <person name="Liu B."/>
            <person name="Li W."/>
            <person name="Simpson S."/>
            <person name="Scheffler B."/>
            <person name="Saski C."/>
            <person name="Grover C."/>
            <person name="Hu G."/>
            <person name="Conover J."/>
            <person name="Carlson J."/>
            <person name="Shu S."/>
            <person name="Boston L."/>
            <person name="Williams M."/>
            <person name="Peterson D."/>
            <person name="Mcgee K."/>
            <person name="Jones D."/>
            <person name="Wendel J."/>
            <person name="Stelly D."/>
            <person name="Grimwood J."/>
            <person name="Schmutz J."/>
        </authorList>
    </citation>
    <scope>NUCLEOTIDE SEQUENCE [LARGE SCALE GENOMIC DNA]</scope>
    <source>
        <strain evidence="2">7179.01</strain>
    </source>
</reference>
<accession>A0A5D2LY92</accession>
<dbReference type="Proteomes" id="UP000322667">
    <property type="component" value="Chromosome D02"/>
</dbReference>
<feature type="compositionally biased region" description="Basic residues" evidence="1">
    <location>
        <begin position="72"/>
        <end position="81"/>
    </location>
</feature>
<sequence length="133" mass="15478">MPPYLEVTRCHIQTPKKGKFNIIFKKKTQRVPMASLSHSPLFRLKLLRRSTTPPSTSDRRHDGMGFAAPFKNVRRLGRRKGNPCASPDPIRRSMEQIKKENKKKRKTEEKRGNNQIFPFQIFVLPFLFTGARS</sequence>
<dbReference type="EMBL" id="CM017624">
    <property type="protein sequence ID" value="TYH84016.1"/>
    <property type="molecule type" value="Genomic_DNA"/>
</dbReference>